<dbReference type="InParanoid" id="A0A0D0A667"/>
<protein>
    <submittedName>
        <fullName evidence="1">Uncharacterized protein</fullName>
    </submittedName>
</protein>
<reference evidence="2" key="2">
    <citation type="submission" date="2015-01" db="EMBL/GenBank/DDBJ databases">
        <title>Evolutionary Origins and Diversification of the Mycorrhizal Mutualists.</title>
        <authorList>
            <consortium name="DOE Joint Genome Institute"/>
            <consortium name="Mycorrhizal Genomics Consortium"/>
            <person name="Kohler A."/>
            <person name="Kuo A."/>
            <person name="Nagy L.G."/>
            <person name="Floudas D."/>
            <person name="Copeland A."/>
            <person name="Barry K.W."/>
            <person name="Cichocki N."/>
            <person name="Veneault-Fourrey C."/>
            <person name="LaButti K."/>
            <person name="Lindquist E.A."/>
            <person name="Lipzen A."/>
            <person name="Lundell T."/>
            <person name="Morin E."/>
            <person name="Murat C."/>
            <person name="Riley R."/>
            <person name="Ohm R."/>
            <person name="Sun H."/>
            <person name="Tunlid A."/>
            <person name="Henrissat B."/>
            <person name="Grigoriev I.V."/>
            <person name="Hibbett D.S."/>
            <person name="Martin F."/>
        </authorList>
    </citation>
    <scope>NUCLEOTIDE SEQUENCE [LARGE SCALE GENOMIC DNA]</scope>
    <source>
        <strain evidence="2">UH-Slu-Lm8-n1</strain>
    </source>
</reference>
<dbReference type="HOGENOM" id="CLU_2528979_0_0_1"/>
<name>A0A0D0A667_9AGAM</name>
<reference evidence="1 2" key="1">
    <citation type="submission" date="2014-04" db="EMBL/GenBank/DDBJ databases">
        <authorList>
            <consortium name="DOE Joint Genome Institute"/>
            <person name="Kuo A."/>
            <person name="Ruytinx J."/>
            <person name="Rineau F."/>
            <person name="Colpaert J."/>
            <person name="Kohler A."/>
            <person name="Nagy L.G."/>
            <person name="Floudas D."/>
            <person name="Copeland A."/>
            <person name="Barry K.W."/>
            <person name="Cichocki N."/>
            <person name="Veneault-Fourrey C."/>
            <person name="LaButti K."/>
            <person name="Lindquist E.A."/>
            <person name="Lipzen A."/>
            <person name="Lundell T."/>
            <person name="Morin E."/>
            <person name="Murat C."/>
            <person name="Sun H."/>
            <person name="Tunlid A."/>
            <person name="Henrissat B."/>
            <person name="Grigoriev I.V."/>
            <person name="Hibbett D.S."/>
            <person name="Martin F."/>
            <person name="Nordberg H.P."/>
            <person name="Cantor M.N."/>
            <person name="Hua S.X."/>
        </authorList>
    </citation>
    <scope>NUCLEOTIDE SEQUENCE [LARGE SCALE GENOMIC DNA]</scope>
    <source>
        <strain evidence="1 2">UH-Slu-Lm8-n1</strain>
    </source>
</reference>
<proteinExistence type="predicted"/>
<gene>
    <name evidence="1" type="ORF">CY34DRAFT_801365</name>
</gene>
<organism evidence="1 2">
    <name type="scientific">Suillus luteus UH-Slu-Lm8-n1</name>
    <dbReference type="NCBI Taxonomy" id="930992"/>
    <lineage>
        <taxon>Eukaryota</taxon>
        <taxon>Fungi</taxon>
        <taxon>Dikarya</taxon>
        <taxon>Basidiomycota</taxon>
        <taxon>Agaricomycotina</taxon>
        <taxon>Agaricomycetes</taxon>
        <taxon>Agaricomycetidae</taxon>
        <taxon>Boletales</taxon>
        <taxon>Suillineae</taxon>
        <taxon>Suillaceae</taxon>
        <taxon>Suillus</taxon>
    </lineage>
</organism>
<evidence type="ECO:0000313" key="1">
    <source>
        <dbReference type="EMBL" id="KIK45595.1"/>
    </source>
</evidence>
<sequence length="84" mass="8819">MYNVTVSVLDIPLSGACIAKIGRSVGDHDVGSLLPIRFWDVLVAGVHSKSKSSGTNQSNTGLSVGRDWKQACVPSLALLDKPLA</sequence>
<dbReference type="Proteomes" id="UP000054485">
    <property type="component" value="Unassembled WGS sequence"/>
</dbReference>
<dbReference type="AlphaFoldDB" id="A0A0D0A667"/>
<evidence type="ECO:0000313" key="2">
    <source>
        <dbReference type="Proteomes" id="UP000054485"/>
    </source>
</evidence>
<accession>A0A0D0A667</accession>
<keyword evidence="2" id="KW-1185">Reference proteome</keyword>
<dbReference type="EMBL" id="KN835170">
    <property type="protein sequence ID" value="KIK45595.1"/>
    <property type="molecule type" value="Genomic_DNA"/>
</dbReference>